<dbReference type="GO" id="GO:0005886">
    <property type="term" value="C:plasma membrane"/>
    <property type="evidence" value="ECO:0007669"/>
    <property type="project" value="UniProtKB-SubCell"/>
</dbReference>
<dbReference type="InterPro" id="IPR050833">
    <property type="entry name" value="Poly_Biosynth_Transport"/>
</dbReference>
<dbReference type="PANTHER" id="PTHR30250:SF10">
    <property type="entry name" value="LIPOPOLYSACCHARIDE BIOSYNTHESIS PROTEIN WZXC"/>
    <property type="match status" value="1"/>
</dbReference>
<evidence type="ECO:0000256" key="3">
    <source>
        <dbReference type="ARBA" id="ARBA00022475"/>
    </source>
</evidence>
<dbReference type="AlphaFoldDB" id="A0A147DUU7"/>
<dbReference type="EMBL" id="LDRC01000002">
    <property type="protein sequence ID" value="KTR54355.1"/>
    <property type="molecule type" value="Genomic_DNA"/>
</dbReference>
<comment type="subcellular location">
    <subcellularLocation>
        <location evidence="1">Cell membrane</location>
        <topology evidence="1">Multi-pass membrane protein</topology>
    </subcellularLocation>
</comment>
<feature type="transmembrane region" description="Helical" evidence="7">
    <location>
        <begin position="31"/>
        <end position="52"/>
    </location>
</feature>
<keyword evidence="5 7" id="KW-1133">Transmembrane helix</keyword>
<comment type="similarity">
    <text evidence="2">Belongs to the polysaccharide synthase family.</text>
</comment>
<evidence type="ECO:0000256" key="5">
    <source>
        <dbReference type="ARBA" id="ARBA00022989"/>
    </source>
</evidence>
<dbReference type="Proteomes" id="UP000072763">
    <property type="component" value="Unassembled WGS sequence"/>
</dbReference>
<keyword evidence="4 7" id="KW-0812">Transmembrane</keyword>
<comment type="caution">
    <text evidence="8">The sequence shown here is derived from an EMBL/GenBank/DDBJ whole genome shotgun (WGS) entry which is preliminary data.</text>
</comment>
<keyword evidence="3" id="KW-1003">Cell membrane</keyword>
<dbReference type="PANTHER" id="PTHR30250">
    <property type="entry name" value="PST FAMILY PREDICTED COLANIC ACID TRANSPORTER"/>
    <property type="match status" value="1"/>
</dbReference>
<protein>
    <recommendedName>
        <fullName evidence="10">Polysaccharide biosynthesis protein</fullName>
    </recommendedName>
</protein>
<reference evidence="8 9" key="1">
    <citation type="journal article" date="2016" name="Front. Microbiol.">
        <title>Genomic Resource of Rice Seed Associated Bacteria.</title>
        <authorList>
            <person name="Midha S."/>
            <person name="Bansal K."/>
            <person name="Sharma S."/>
            <person name="Kumar N."/>
            <person name="Patil P.P."/>
            <person name="Chaudhry V."/>
            <person name="Patil P.B."/>
        </authorList>
    </citation>
    <scope>NUCLEOTIDE SEQUENCE [LARGE SCALE GENOMIC DNA]</scope>
    <source>
        <strain evidence="8 9">NS359</strain>
    </source>
</reference>
<proteinExistence type="inferred from homology"/>
<evidence type="ECO:0000256" key="2">
    <source>
        <dbReference type="ARBA" id="ARBA00007430"/>
    </source>
</evidence>
<feature type="transmembrane region" description="Helical" evidence="7">
    <location>
        <begin position="140"/>
        <end position="165"/>
    </location>
</feature>
<feature type="transmembrane region" description="Helical" evidence="7">
    <location>
        <begin position="379"/>
        <end position="401"/>
    </location>
</feature>
<feature type="transmembrane region" description="Helical" evidence="7">
    <location>
        <begin position="108"/>
        <end position="128"/>
    </location>
</feature>
<dbReference type="OrthoDB" id="3831435at2"/>
<evidence type="ECO:0000313" key="8">
    <source>
        <dbReference type="EMBL" id="KTR54355.1"/>
    </source>
</evidence>
<feature type="transmembrane region" description="Helical" evidence="7">
    <location>
        <begin position="222"/>
        <end position="241"/>
    </location>
</feature>
<gene>
    <name evidence="8" type="ORF">NS359_00315</name>
</gene>
<dbReference type="PATRIC" id="fig|465820.4.peg.902"/>
<evidence type="ECO:0000256" key="4">
    <source>
        <dbReference type="ARBA" id="ARBA00022692"/>
    </source>
</evidence>
<dbReference type="RefSeq" id="WP_058748524.1">
    <property type="nucleotide sequence ID" value="NZ_LDRC01000002.1"/>
</dbReference>
<accession>A0A147DUU7</accession>
<dbReference type="STRING" id="465820.NS263_07700"/>
<evidence type="ECO:0008006" key="10">
    <source>
        <dbReference type="Google" id="ProtNLM"/>
    </source>
</evidence>
<sequence>MGQILSGSVIGQGVVLLGSPLLTRLYTPSDFGTLAVVTSTTAIIGAVVTLGLERAVPLPRSDTGAHALAQSAAASLVVCSIVVALVAYLGRGELVERFSAPALADLWWVIPCGAAAIGVQRVVAALLTRSRAYGRIAKRNALQGIVQVASGVVLAPTGALGLMVAPTVGRLVASLGSGNRPRRDDGRGPVPLRVLRATLRRYRRFVWYTPGSALMNVVGQQLPWLVIAAGQGVVVAGLVGLSVRVIATPVGVVAEAVAQSFAGQFAEGLRATDRNLLPLVVRTSTRLLVPALAGSVVVAVAGPELFALVFGESWRAAGEFARLLVVVHALQLVTSPVSQVLPLLERQATQLSWDIGRTFLVTGGLVVAVSAGASTPLLLTTYVALAATAYAVLWVLVVTAARRHDAAR</sequence>
<evidence type="ECO:0000256" key="1">
    <source>
        <dbReference type="ARBA" id="ARBA00004651"/>
    </source>
</evidence>
<organism evidence="8 9">
    <name type="scientific">Curtobacterium oceanosedimentum</name>
    <dbReference type="NCBI Taxonomy" id="465820"/>
    <lineage>
        <taxon>Bacteria</taxon>
        <taxon>Bacillati</taxon>
        <taxon>Actinomycetota</taxon>
        <taxon>Actinomycetes</taxon>
        <taxon>Micrococcales</taxon>
        <taxon>Microbacteriaceae</taxon>
        <taxon>Curtobacterium</taxon>
    </lineage>
</organism>
<name>A0A147DUU7_9MICO</name>
<evidence type="ECO:0000256" key="6">
    <source>
        <dbReference type="ARBA" id="ARBA00023136"/>
    </source>
</evidence>
<keyword evidence="6 7" id="KW-0472">Membrane</keyword>
<feature type="transmembrane region" description="Helical" evidence="7">
    <location>
        <begin position="287"/>
        <end position="311"/>
    </location>
</feature>
<dbReference type="Pfam" id="PF13440">
    <property type="entry name" value="Polysacc_synt_3"/>
    <property type="match status" value="1"/>
</dbReference>
<evidence type="ECO:0000313" key="9">
    <source>
        <dbReference type="Proteomes" id="UP000072763"/>
    </source>
</evidence>
<evidence type="ECO:0000256" key="7">
    <source>
        <dbReference type="SAM" id="Phobius"/>
    </source>
</evidence>
<feature type="transmembrane region" description="Helical" evidence="7">
    <location>
        <begin position="64"/>
        <end position="88"/>
    </location>
</feature>